<feature type="non-terminal residue" evidence="1">
    <location>
        <position position="137"/>
    </location>
</feature>
<keyword evidence="2" id="KW-1185">Reference proteome</keyword>
<evidence type="ECO:0000313" key="1">
    <source>
        <dbReference type="EMBL" id="GFH28043.1"/>
    </source>
</evidence>
<dbReference type="AlphaFoldDB" id="A0A6A0A6C0"/>
<name>A0A6A0A6C0_HAELA</name>
<comment type="caution">
    <text evidence="1">The sequence shown here is derived from an EMBL/GenBank/DDBJ whole genome shotgun (WGS) entry which is preliminary data.</text>
</comment>
<evidence type="ECO:0000313" key="2">
    <source>
        <dbReference type="Proteomes" id="UP000485058"/>
    </source>
</evidence>
<gene>
    <name evidence="1" type="ORF">HaLaN_26459</name>
</gene>
<reference evidence="1 2" key="1">
    <citation type="submission" date="2020-02" db="EMBL/GenBank/DDBJ databases">
        <title>Draft genome sequence of Haematococcus lacustris strain NIES-144.</title>
        <authorList>
            <person name="Morimoto D."/>
            <person name="Nakagawa S."/>
            <person name="Yoshida T."/>
            <person name="Sawayama S."/>
        </authorList>
    </citation>
    <scope>NUCLEOTIDE SEQUENCE [LARGE SCALE GENOMIC DNA]</scope>
    <source>
        <strain evidence="1 2">NIES-144</strain>
    </source>
</reference>
<dbReference type="Proteomes" id="UP000485058">
    <property type="component" value="Unassembled WGS sequence"/>
</dbReference>
<dbReference type="EMBL" id="BLLF01003719">
    <property type="protein sequence ID" value="GFH28043.1"/>
    <property type="molecule type" value="Genomic_DNA"/>
</dbReference>
<protein>
    <submittedName>
        <fullName evidence="1">Uncharacterized protein</fullName>
    </submittedName>
</protein>
<feature type="non-terminal residue" evidence="1">
    <location>
        <position position="1"/>
    </location>
</feature>
<proteinExistence type="predicted"/>
<accession>A0A6A0A6C0</accession>
<organism evidence="1 2">
    <name type="scientific">Haematococcus lacustris</name>
    <name type="common">Green alga</name>
    <name type="synonym">Haematococcus pluvialis</name>
    <dbReference type="NCBI Taxonomy" id="44745"/>
    <lineage>
        <taxon>Eukaryota</taxon>
        <taxon>Viridiplantae</taxon>
        <taxon>Chlorophyta</taxon>
        <taxon>core chlorophytes</taxon>
        <taxon>Chlorophyceae</taxon>
        <taxon>CS clade</taxon>
        <taxon>Chlamydomonadales</taxon>
        <taxon>Haematococcaceae</taxon>
        <taxon>Haematococcus</taxon>
    </lineage>
</organism>
<sequence length="137" mass="14683">MSMVGMSGVSMGVNPKDNAIGQGRDARGTPLASMKELLMGAMSILQSLGAETRRLRISNKQQIDLKNSTADLHDATPTRYADRPTSGRSTSLVVAALLPSCGAARRSGASRFDLLKFSIRDGTFYRAILPDLVGPDW</sequence>